<dbReference type="AlphaFoldDB" id="A0A0D1ZGV3"/>
<proteinExistence type="predicted"/>
<evidence type="ECO:0000256" key="1">
    <source>
        <dbReference type="SAM" id="MobiDB-lite"/>
    </source>
</evidence>
<feature type="region of interest" description="Disordered" evidence="1">
    <location>
        <begin position="58"/>
        <end position="87"/>
    </location>
</feature>
<reference evidence="2 3" key="1">
    <citation type="submission" date="2015-01" db="EMBL/GenBank/DDBJ databases">
        <title>The Genome Sequence of Exophiala sideris CBS121828.</title>
        <authorList>
            <consortium name="The Broad Institute Genomics Platform"/>
            <person name="Cuomo C."/>
            <person name="de Hoog S."/>
            <person name="Gorbushina A."/>
            <person name="Stielow B."/>
            <person name="Teixiera M."/>
            <person name="Abouelleil A."/>
            <person name="Chapman S.B."/>
            <person name="Priest M."/>
            <person name="Young S.K."/>
            <person name="Wortman J."/>
            <person name="Nusbaum C."/>
            <person name="Birren B."/>
        </authorList>
    </citation>
    <scope>NUCLEOTIDE SEQUENCE [LARGE SCALE GENOMIC DNA]</scope>
    <source>
        <strain evidence="2 3">CBS 121828</strain>
    </source>
</reference>
<feature type="compositionally biased region" description="Low complexity" evidence="1">
    <location>
        <begin position="70"/>
        <end position="79"/>
    </location>
</feature>
<dbReference type="PANTHER" id="PTHR37490">
    <property type="entry name" value="EXPRESSED PROTEIN"/>
    <property type="match status" value="1"/>
</dbReference>
<feature type="compositionally biased region" description="Basic and acidic residues" evidence="1">
    <location>
        <begin position="412"/>
        <end position="431"/>
    </location>
</feature>
<gene>
    <name evidence="2" type="ORF">PV11_01665</name>
</gene>
<dbReference type="STRING" id="1016849.A0A0D1ZGV3"/>
<dbReference type="HOGENOM" id="CLU_031559_1_2_1"/>
<dbReference type="Proteomes" id="UP000053599">
    <property type="component" value="Unassembled WGS sequence"/>
</dbReference>
<name>A0A0D1ZGV3_9EURO</name>
<dbReference type="PANTHER" id="PTHR37490:SF3">
    <property type="entry name" value="DUF3431 DOMAIN CONTAINING PROTEIN"/>
    <property type="match status" value="1"/>
</dbReference>
<accession>A0A0D1ZGV3</accession>
<organism evidence="2 3">
    <name type="scientific">Exophiala sideris</name>
    <dbReference type="NCBI Taxonomy" id="1016849"/>
    <lineage>
        <taxon>Eukaryota</taxon>
        <taxon>Fungi</taxon>
        <taxon>Dikarya</taxon>
        <taxon>Ascomycota</taxon>
        <taxon>Pezizomycotina</taxon>
        <taxon>Eurotiomycetes</taxon>
        <taxon>Chaetothyriomycetidae</taxon>
        <taxon>Chaetothyriales</taxon>
        <taxon>Herpotrichiellaceae</taxon>
        <taxon>Exophiala</taxon>
    </lineage>
</organism>
<evidence type="ECO:0000313" key="2">
    <source>
        <dbReference type="EMBL" id="KIV86023.1"/>
    </source>
</evidence>
<sequence>MTPGRRALVCLAVATILGLLLYYRSVSSSLTIESLRTSVPQVIGLGDLFNSEEGYEQDPVFGSAGHHRPSAATTTSTKPDTPKPTGPIAFGDKAVSSQTFTRNLVMARTKEENVTWLDEVDLGPEINRIIYVADDPTAPLHPPTNKAHEVMIYLTYIVDFYDELPDVSIFMHSHRFAWHNDDLLNWDASEMIKRLSGERVQRQGYMNMRCHWIPGCPEWIHPGRIEPDREKLEQSLMADAWAELFPLKPIPDVLAQPCCSQFALSRNKIHELPRATYSHFRDWIMRSDIRDSMSGRVFEYLWQVIFTDESVFCPNQRSCYCDGFGVCFETEETFDKWFEIRYYKMKAEQELQEWEFQFEAIEKYRKDGRLQGIEGSDLVIPEFGKKEELQASISEMEADMEDRRIKALQRGVDPKMRAESDGRDWKEGDGY</sequence>
<feature type="region of interest" description="Disordered" evidence="1">
    <location>
        <begin position="409"/>
        <end position="431"/>
    </location>
</feature>
<evidence type="ECO:0000313" key="3">
    <source>
        <dbReference type="Proteomes" id="UP000053599"/>
    </source>
</evidence>
<protein>
    <submittedName>
        <fullName evidence="2">Uncharacterized protein</fullName>
    </submittedName>
</protein>
<dbReference type="EMBL" id="KN846951">
    <property type="protein sequence ID" value="KIV86023.1"/>
    <property type="molecule type" value="Genomic_DNA"/>
</dbReference>
<dbReference type="Pfam" id="PF11913">
    <property type="entry name" value="DUF3431"/>
    <property type="match status" value="1"/>
</dbReference>
<dbReference type="InterPro" id="IPR021838">
    <property type="entry name" value="DUF3431"/>
</dbReference>
<dbReference type="OrthoDB" id="426718at2759"/>